<evidence type="ECO:0000256" key="3">
    <source>
        <dbReference type="ARBA" id="ARBA00023125"/>
    </source>
</evidence>
<evidence type="ECO:0000256" key="1">
    <source>
        <dbReference type="ARBA" id="ARBA00009437"/>
    </source>
</evidence>
<keyword evidence="3" id="KW-0238">DNA-binding</keyword>
<dbReference type="InterPro" id="IPR000847">
    <property type="entry name" value="LysR_HTH_N"/>
</dbReference>
<dbReference type="RefSeq" id="WP_066591416.1">
    <property type="nucleotide sequence ID" value="NZ_CAJTBZ010000042.1"/>
</dbReference>
<comment type="caution">
    <text evidence="6">The sequence shown here is derived from an EMBL/GenBank/DDBJ whole genome shotgun (WGS) entry which is preliminary data.</text>
</comment>
<dbReference type="EMBL" id="NHMP01000001">
    <property type="protein sequence ID" value="OXE51237.1"/>
    <property type="molecule type" value="Genomic_DNA"/>
</dbReference>
<organism evidence="6 7">
    <name type="scientific">Turicimonas muris</name>
    <dbReference type="NCBI Taxonomy" id="1796652"/>
    <lineage>
        <taxon>Bacteria</taxon>
        <taxon>Pseudomonadati</taxon>
        <taxon>Pseudomonadota</taxon>
        <taxon>Betaproteobacteria</taxon>
        <taxon>Burkholderiales</taxon>
        <taxon>Sutterellaceae</taxon>
        <taxon>Turicimonas</taxon>
    </lineage>
</organism>
<keyword evidence="4" id="KW-0804">Transcription</keyword>
<dbReference type="PANTHER" id="PTHR30537:SF5">
    <property type="entry name" value="HTH-TYPE TRANSCRIPTIONAL ACTIVATOR TTDR-RELATED"/>
    <property type="match status" value="1"/>
</dbReference>
<dbReference type="Gene3D" id="1.10.10.10">
    <property type="entry name" value="Winged helix-like DNA-binding domain superfamily/Winged helix DNA-binding domain"/>
    <property type="match status" value="1"/>
</dbReference>
<dbReference type="InterPro" id="IPR036390">
    <property type="entry name" value="WH_DNA-bd_sf"/>
</dbReference>
<dbReference type="GO" id="GO:0003700">
    <property type="term" value="F:DNA-binding transcription factor activity"/>
    <property type="evidence" value="ECO:0007669"/>
    <property type="project" value="InterPro"/>
</dbReference>
<dbReference type="GO" id="GO:0043565">
    <property type="term" value="F:sequence-specific DNA binding"/>
    <property type="evidence" value="ECO:0007669"/>
    <property type="project" value="TreeGrafter"/>
</dbReference>
<keyword evidence="2" id="KW-0805">Transcription regulation</keyword>
<evidence type="ECO:0000313" key="7">
    <source>
        <dbReference type="Proteomes" id="UP000214610"/>
    </source>
</evidence>
<comment type="similarity">
    <text evidence="1">Belongs to the LysR transcriptional regulatory family.</text>
</comment>
<proteinExistence type="inferred from homology"/>
<accession>A0A227KTP9</accession>
<dbReference type="GeneID" id="78363441"/>
<protein>
    <submittedName>
        <fullName evidence="6">LysR family transcriptional regulator</fullName>
    </submittedName>
</protein>
<sequence length="322" mass="37080">MADDIESWEIFVSLYKTGSIGLTAQELNVDAPTVSKKISVLEKKIGRCLFDRRSRPFAPTVDAVEIYDNAREIVNHRKKISAFISDKQNENGAIIRVMQGNSYRRYAAALAFNYQREHPNLRFNFVSPIDIQDFLDRKADLIAISGEINLPNCVFLSRGRMIFIPVASPNYLKESGPLDHPKDLTNHYVFSNGFIDRFTSHLSYPFKKKDRLWTMTVTDRIRCSNVEFSKTAALQGLGVCPSLPLFCCIDELEAGTLVPILDGWHRPSVPNYVVCRREDWKLRYFREFATWYADQQKDIQCKCEERLVKVFGQDFLDNLAEN</sequence>
<dbReference type="SUPFAM" id="SSF53850">
    <property type="entry name" value="Periplasmic binding protein-like II"/>
    <property type="match status" value="1"/>
</dbReference>
<dbReference type="Pfam" id="PF00126">
    <property type="entry name" value="HTH_1"/>
    <property type="match status" value="1"/>
</dbReference>
<reference evidence="7" key="1">
    <citation type="submission" date="2017-05" db="EMBL/GenBank/DDBJ databases">
        <title>Improved OligoMM genomes.</title>
        <authorList>
            <person name="Garzetti D."/>
        </authorList>
    </citation>
    <scope>NUCLEOTIDE SEQUENCE [LARGE SCALE GENOMIC DNA]</scope>
    <source>
        <strain evidence="7">YL45</strain>
    </source>
</reference>
<dbReference type="Proteomes" id="UP000214610">
    <property type="component" value="Unassembled WGS sequence"/>
</dbReference>
<dbReference type="InterPro" id="IPR005119">
    <property type="entry name" value="LysR_subst-bd"/>
</dbReference>
<dbReference type="Gene3D" id="3.40.190.290">
    <property type="match status" value="1"/>
</dbReference>
<dbReference type="PANTHER" id="PTHR30537">
    <property type="entry name" value="HTH-TYPE TRANSCRIPTIONAL REGULATOR"/>
    <property type="match status" value="1"/>
</dbReference>
<dbReference type="InterPro" id="IPR058163">
    <property type="entry name" value="LysR-type_TF_proteobact-type"/>
</dbReference>
<dbReference type="PROSITE" id="PS50931">
    <property type="entry name" value="HTH_LYSR"/>
    <property type="match status" value="1"/>
</dbReference>
<evidence type="ECO:0000256" key="2">
    <source>
        <dbReference type="ARBA" id="ARBA00023015"/>
    </source>
</evidence>
<name>A0A227KTP9_9BURK</name>
<evidence type="ECO:0000256" key="4">
    <source>
        <dbReference type="ARBA" id="ARBA00023163"/>
    </source>
</evidence>
<dbReference type="InterPro" id="IPR036388">
    <property type="entry name" value="WH-like_DNA-bd_sf"/>
</dbReference>
<dbReference type="GO" id="GO:0006351">
    <property type="term" value="P:DNA-templated transcription"/>
    <property type="evidence" value="ECO:0007669"/>
    <property type="project" value="TreeGrafter"/>
</dbReference>
<dbReference type="SUPFAM" id="SSF46785">
    <property type="entry name" value="Winged helix' DNA-binding domain"/>
    <property type="match status" value="1"/>
</dbReference>
<gene>
    <name evidence="6" type="ORF">ADH67_02775</name>
</gene>
<evidence type="ECO:0000313" key="6">
    <source>
        <dbReference type="EMBL" id="OXE51237.1"/>
    </source>
</evidence>
<dbReference type="AlphaFoldDB" id="A0A227KTP9"/>
<evidence type="ECO:0000259" key="5">
    <source>
        <dbReference type="PROSITE" id="PS50931"/>
    </source>
</evidence>
<keyword evidence="7" id="KW-1185">Reference proteome</keyword>
<feature type="domain" description="HTH lysR-type" evidence="5">
    <location>
        <begin position="3"/>
        <end position="60"/>
    </location>
</feature>
<dbReference type="Pfam" id="PF03466">
    <property type="entry name" value="LysR_substrate"/>
    <property type="match status" value="1"/>
</dbReference>